<reference evidence="7" key="1">
    <citation type="journal article" date="2024" name="Gigascience">
        <title>Chromosome-level genome of the poultry shaft louse Menopon gallinae provides insight into the host-switching and adaptive evolution of parasitic lice.</title>
        <authorList>
            <person name="Xu Y."/>
            <person name="Ma L."/>
            <person name="Liu S."/>
            <person name="Liang Y."/>
            <person name="Liu Q."/>
            <person name="He Z."/>
            <person name="Tian L."/>
            <person name="Duan Y."/>
            <person name="Cai W."/>
            <person name="Li H."/>
            <person name="Song F."/>
        </authorList>
    </citation>
    <scope>NUCLEOTIDE SEQUENCE</scope>
    <source>
        <strain evidence="7">Cailab_2023a</strain>
    </source>
</reference>
<dbReference type="GO" id="GO:0008170">
    <property type="term" value="F:N-methyltransferase activity"/>
    <property type="evidence" value="ECO:0007669"/>
    <property type="project" value="InterPro"/>
</dbReference>
<dbReference type="GO" id="GO:0009007">
    <property type="term" value="F:site-specific DNA-methyltransferase (adenine-specific) activity"/>
    <property type="evidence" value="ECO:0007669"/>
    <property type="project" value="UniProtKB-EC"/>
</dbReference>
<protein>
    <recommendedName>
        <fullName evidence="1">site-specific DNA-methyltransferase (adenine-specific)</fullName>
        <ecNumber evidence="1">2.1.1.72</ecNumber>
    </recommendedName>
</protein>
<dbReference type="SUPFAM" id="SSF53335">
    <property type="entry name" value="S-adenosyl-L-methionine-dependent methyltransferases"/>
    <property type="match status" value="1"/>
</dbReference>
<dbReference type="InterPro" id="IPR003356">
    <property type="entry name" value="DNA_methylase_A-5"/>
</dbReference>
<evidence type="ECO:0000256" key="3">
    <source>
        <dbReference type="ARBA" id="ARBA00022679"/>
    </source>
</evidence>
<feature type="domain" description="DNA methylase adenine-specific" evidence="5">
    <location>
        <begin position="315"/>
        <end position="498"/>
    </location>
</feature>
<evidence type="ECO:0000256" key="1">
    <source>
        <dbReference type="ARBA" id="ARBA00011900"/>
    </source>
</evidence>
<gene>
    <name evidence="7" type="ORF">PYX00_010973</name>
</gene>
<evidence type="ECO:0000256" key="4">
    <source>
        <dbReference type="ARBA" id="ARBA00047942"/>
    </source>
</evidence>
<dbReference type="PANTHER" id="PTHR33841">
    <property type="entry name" value="DNA METHYLTRANSFERASE YEEA-RELATED"/>
    <property type="match status" value="1"/>
</dbReference>
<evidence type="ECO:0000259" key="5">
    <source>
        <dbReference type="Pfam" id="PF02384"/>
    </source>
</evidence>
<dbReference type="InterPro" id="IPR041635">
    <property type="entry name" value="Type_ISP_LLaBIII_C"/>
</dbReference>
<dbReference type="GO" id="GO:0003677">
    <property type="term" value="F:DNA binding"/>
    <property type="evidence" value="ECO:0007669"/>
    <property type="project" value="InterPro"/>
</dbReference>
<dbReference type="PANTHER" id="PTHR33841:SF1">
    <property type="entry name" value="DNA METHYLTRANSFERASE A"/>
    <property type="match status" value="1"/>
</dbReference>
<proteinExistence type="predicted"/>
<dbReference type="InterPro" id="IPR029063">
    <property type="entry name" value="SAM-dependent_MTases_sf"/>
</dbReference>
<dbReference type="EC" id="2.1.1.72" evidence="1"/>
<evidence type="ECO:0000313" key="7">
    <source>
        <dbReference type="EMBL" id="KAL0265470.1"/>
    </source>
</evidence>
<organism evidence="7">
    <name type="scientific">Menopon gallinae</name>
    <name type="common">poultry shaft louse</name>
    <dbReference type="NCBI Taxonomy" id="328185"/>
    <lineage>
        <taxon>Eukaryota</taxon>
        <taxon>Metazoa</taxon>
        <taxon>Ecdysozoa</taxon>
        <taxon>Arthropoda</taxon>
        <taxon>Hexapoda</taxon>
        <taxon>Insecta</taxon>
        <taxon>Pterygota</taxon>
        <taxon>Neoptera</taxon>
        <taxon>Paraneoptera</taxon>
        <taxon>Psocodea</taxon>
        <taxon>Troctomorpha</taxon>
        <taxon>Phthiraptera</taxon>
        <taxon>Amblycera</taxon>
        <taxon>Menoponidae</taxon>
        <taxon>Menopon</taxon>
    </lineage>
</organism>
<sequence length="664" mass="76839">MGRFEREINDYINELRKNKIHLGTEHTGRGFLQALLKELSQGKFSIIHEPKRDKKGWGAPDFKISDKDLIIGYVENKKAGEDLDIILESPQVQKYQNLSDNLILTDYLNWIWLYKGKVQESVRLCEKRDLDSLKKLKISSQLCQGLEKLLCEGFFSREPEKITRAETLAYKLAKPTRYIRDELESYLLQDISDKNPDSRLIALLRTFRDNISESISEADFGDAFAQTLSYSLFLTKINLKDSQQTLNLNNIQSLTPSSFALLKDILIFISTLNEYKSIEPWVETILNIINYTDTDKIQEDLRFSSDKEKDPYLYFYEDFLKFYDPNKRVDAGVYYTPAPVVEAIVRNLQDLIIQDFNFKEGLANENVKILDFSCGTGTFLFEIYKLIFSQASAQGDLRKSKIQRHILKNIYGFELLIPAYCVAHLKLSGFLKEEASYSLEPKERIPVYLTNTLEIKEGQNTFLNILPALSKEGREAQAIKQNNEILVITGNPPYSGESNNKGSYIEDLIKPYFPNLKPKLVKYLVESKKTLGISIEEFLFDDIKEKNPKWLNDDYVKFIRFAENKISKAGRGQELIDAHLLKEKSIPDGLMGLPSSQKEHDFKVEKIQYDSQLKRLYYNESGFFSEVSPEVWQFKIGGYQKVIKVLDFTVQTMQRIDKTLLRSK</sequence>
<dbReference type="GO" id="GO:0032259">
    <property type="term" value="P:methylation"/>
    <property type="evidence" value="ECO:0007669"/>
    <property type="project" value="UniProtKB-KW"/>
</dbReference>
<feature type="domain" description="Type ISP restriction-modification enzyme LLaBIII C-terminal specificity" evidence="6">
    <location>
        <begin position="572"/>
        <end position="643"/>
    </location>
</feature>
<comment type="caution">
    <text evidence="7">The sequence shown here is derived from an EMBL/GenBank/DDBJ whole genome shotgun (WGS) entry which is preliminary data.</text>
</comment>
<dbReference type="InterPro" id="IPR050953">
    <property type="entry name" value="N4_N6_ade-DNA_methylase"/>
</dbReference>
<dbReference type="AlphaFoldDB" id="A0AAW2H6Y6"/>
<dbReference type="EMBL" id="JARGDH010000023">
    <property type="protein sequence ID" value="KAL0265470.1"/>
    <property type="molecule type" value="Genomic_DNA"/>
</dbReference>
<name>A0AAW2H6Y6_9NEOP</name>
<dbReference type="Pfam" id="PF02384">
    <property type="entry name" value="N6_Mtase"/>
    <property type="match status" value="1"/>
</dbReference>
<dbReference type="PRINTS" id="PR00507">
    <property type="entry name" value="N12N6MTFRASE"/>
</dbReference>
<accession>A0AAW2H6Y6</accession>
<dbReference type="Gene3D" id="3.40.50.150">
    <property type="entry name" value="Vaccinia Virus protein VP39"/>
    <property type="match status" value="1"/>
</dbReference>
<keyword evidence="2" id="KW-0489">Methyltransferase</keyword>
<dbReference type="Pfam" id="PF18135">
    <property type="entry name" value="Type_ISP_C"/>
    <property type="match status" value="1"/>
</dbReference>
<evidence type="ECO:0000256" key="2">
    <source>
        <dbReference type="ARBA" id="ARBA00022603"/>
    </source>
</evidence>
<evidence type="ECO:0000259" key="6">
    <source>
        <dbReference type="Pfam" id="PF18135"/>
    </source>
</evidence>
<comment type="catalytic activity">
    <reaction evidence="4">
        <text>a 2'-deoxyadenosine in DNA + S-adenosyl-L-methionine = an N(6)-methyl-2'-deoxyadenosine in DNA + S-adenosyl-L-homocysteine + H(+)</text>
        <dbReference type="Rhea" id="RHEA:15197"/>
        <dbReference type="Rhea" id="RHEA-COMP:12418"/>
        <dbReference type="Rhea" id="RHEA-COMP:12419"/>
        <dbReference type="ChEBI" id="CHEBI:15378"/>
        <dbReference type="ChEBI" id="CHEBI:57856"/>
        <dbReference type="ChEBI" id="CHEBI:59789"/>
        <dbReference type="ChEBI" id="CHEBI:90615"/>
        <dbReference type="ChEBI" id="CHEBI:90616"/>
        <dbReference type="EC" id="2.1.1.72"/>
    </reaction>
</comment>
<keyword evidence="3" id="KW-0808">Transferase</keyword>